<gene>
    <name evidence="1" type="ORF">QFC20_001593</name>
</gene>
<evidence type="ECO:0000313" key="2">
    <source>
        <dbReference type="Proteomes" id="UP001230649"/>
    </source>
</evidence>
<reference evidence="1" key="1">
    <citation type="submission" date="2023-04" db="EMBL/GenBank/DDBJ databases">
        <title>Draft Genome sequencing of Naganishia species isolated from polar environments using Oxford Nanopore Technology.</title>
        <authorList>
            <person name="Leo P."/>
            <person name="Venkateswaran K."/>
        </authorList>
    </citation>
    <scope>NUCLEOTIDE SEQUENCE</scope>
    <source>
        <strain evidence="1">MNA-CCFEE 5262</strain>
    </source>
</reference>
<comment type="caution">
    <text evidence="1">The sequence shown here is derived from an EMBL/GenBank/DDBJ whole genome shotgun (WGS) entry which is preliminary data.</text>
</comment>
<sequence length="235" mass="25328">MPQLGPIFRSGCQRARLQGRLVKKGTRLETQMGSGSKDAAEGNASTHGHAGRAVWINATLETNTDAFSNDVDVARAGALLNAESPEGCGGEEEGANDPMALDESDDDGSDEEGDDAVSPDNDDYGMNGECVGEKRRGANGGVSSSLHHGDDDAFYGGNRNRNVDRQFDIDSFLEPLIHDLRKLAVEGESAQRWEKIGQHETLNTFRLRAHLLTVSGDMPSEAKVCENFTPLLARQ</sequence>
<name>A0ACC2WTG6_9TREE</name>
<protein>
    <submittedName>
        <fullName evidence="1">Uncharacterized protein</fullName>
    </submittedName>
</protein>
<accession>A0ACC2WTG6</accession>
<keyword evidence="2" id="KW-1185">Reference proteome</keyword>
<proteinExistence type="predicted"/>
<organism evidence="1 2">
    <name type="scientific">Naganishia adeliensis</name>
    <dbReference type="NCBI Taxonomy" id="92952"/>
    <lineage>
        <taxon>Eukaryota</taxon>
        <taxon>Fungi</taxon>
        <taxon>Dikarya</taxon>
        <taxon>Basidiomycota</taxon>
        <taxon>Agaricomycotina</taxon>
        <taxon>Tremellomycetes</taxon>
        <taxon>Filobasidiales</taxon>
        <taxon>Filobasidiaceae</taxon>
        <taxon>Naganishia</taxon>
    </lineage>
</organism>
<evidence type="ECO:0000313" key="1">
    <source>
        <dbReference type="EMBL" id="KAJ9114449.1"/>
    </source>
</evidence>
<dbReference type="EMBL" id="JASBWS010000009">
    <property type="protein sequence ID" value="KAJ9114449.1"/>
    <property type="molecule type" value="Genomic_DNA"/>
</dbReference>
<dbReference type="Proteomes" id="UP001230649">
    <property type="component" value="Unassembled WGS sequence"/>
</dbReference>